<dbReference type="InterPro" id="IPR037621">
    <property type="entry name" value="LIP-1_SAM_2"/>
</dbReference>
<evidence type="ECO:0000256" key="7">
    <source>
        <dbReference type="SAM" id="Coils"/>
    </source>
</evidence>
<dbReference type="Pfam" id="PF07647">
    <property type="entry name" value="SAM_2"/>
    <property type="match status" value="1"/>
</dbReference>
<dbReference type="Proteomes" id="UP000005207">
    <property type="component" value="Linkage group LG17"/>
</dbReference>
<feature type="domain" description="SAM" evidence="9">
    <location>
        <begin position="897"/>
        <end position="954"/>
    </location>
</feature>
<feature type="coiled-coil region" evidence="7">
    <location>
        <begin position="246"/>
        <end position="430"/>
    </location>
</feature>
<evidence type="ECO:0000313" key="11">
    <source>
        <dbReference type="Proteomes" id="UP000005207"/>
    </source>
</evidence>
<protein>
    <submittedName>
        <fullName evidence="10">PTPRF interacting protein alpha 2</fullName>
    </submittedName>
</protein>
<dbReference type="Ensembl" id="ENSONIT00000063819.1">
    <property type="protein sequence ID" value="ENSONIP00000059786.1"/>
    <property type="gene ID" value="ENSONIG00000000080.2"/>
</dbReference>
<evidence type="ECO:0000256" key="8">
    <source>
        <dbReference type="SAM" id="MobiDB-lite"/>
    </source>
</evidence>
<feature type="compositionally biased region" description="Basic and acidic residues" evidence="8">
    <location>
        <begin position="652"/>
        <end position="662"/>
    </location>
</feature>
<reference evidence="11" key="1">
    <citation type="submission" date="2012-01" db="EMBL/GenBank/DDBJ databases">
        <title>The Genome Sequence of Oreochromis niloticus (Nile Tilapia).</title>
        <authorList>
            <consortium name="Broad Institute Genome Assembly Team"/>
            <consortium name="Broad Institute Sequencing Platform"/>
            <person name="Di Palma F."/>
            <person name="Johnson J."/>
            <person name="Lander E.S."/>
            <person name="Lindblad-Toh K."/>
        </authorList>
    </citation>
    <scope>NUCLEOTIDE SEQUENCE [LARGE SCALE GENOMIC DNA]</scope>
</reference>
<feature type="coiled-coil region" evidence="7">
    <location>
        <begin position="85"/>
        <end position="126"/>
    </location>
</feature>
<dbReference type="SMART" id="SM00454">
    <property type="entry name" value="SAM"/>
    <property type="match status" value="3"/>
</dbReference>
<dbReference type="GeneTree" id="ENSGT01050000244900"/>
<comment type="similarity">
    <text evidence="2">Belongs to the liprin family. Liprin-alpha subfamily.</text>
</comment>
<dbReference type="GO" id="GO:0005737">
    <property type="term" value="C:cytoplasm"/>
    <property type="evidence" value="ECO:0007669"/>
    <property type="project" value="UniProtKB-SubCell"/>
</dbReference>
<keyword evidence="6 7" id="KW-0175">Coiled coil</keyword>
<dbReference type="CDD" id="cd09565">
    <property type="entry name" value="SAM_liprin-alpha1_2_3_4_repeat2"/>
    <property type="match status" value="1"/>
</dbReference>
<dbReference type="InterPro" id="IPR057892">
    <property type="entry name" value="LIP-1_CC2"/>
</dbReference>
<dbReference type="Pfam" id="PF25526">
    <property type="entry name" value="LIP-1"/>
    <property type="match status" value="1"/>
</dbReference>
<evidence type="ECO:0000256" key="4">
    <source>
        <dbReference type="ARBA" id="ARBA00022553"/>
    </source>
</evidence>
<name>A0A669DN22_ORENI</name>
<organism evidence="10 11">
    <name type="scientific">Oreochromis niloticus</name>
    <name type="common">Nile tilapia</name>
    <name type="synonym">Tilapia nilotica</name>
    <dbReference type="NCBI Taxonomy" id="8128"/>
    <lineage>
        <taxon>Eukaryota</taxon>
        <taxon>Metazoa</taxon>
        <taxon>Chordata</taxon>
        <taxon>Craniata</taxon>
        <taxon>Vertebrata</taxon>
        <taxon>Euteleostomi</taxon>
        <taxon>Actinopterygii</taxon>
        <taxon>Neopterygii</taxon>
        <taxon>Teleostei</taxon>
        <taxon>Neoteleostei</taxon>
        <taxon>Acanthomorphata</taxon>
        <taxon>Ovalentaria</taxon>
        <taxon>Cichlomorphae</taxon>
        <taxon>Cichliformes</taxon>
        <taxon>Cichlidae</taxon>
        <taxon>African cichlids</taxon>
        <taxon>Pseudocrenilabrinae</taxon>
        <taxon>Oreochromini</taxon>
        <taxon>Oreochromis</taxon>
    </lineage>
</organism>
<dbReference type="PANTHER" id="PTHR12587:SF6">
    <property type="entry name" value="LIPRIN-ALPHA-2"/>
    <property type="match status" value="1"/>
</dbReference>
<evidence type="ECO:0000313" key="10">
    <source>
        <dbReference type="Ensembl" id="ENSONIP00000059786.1"/>
    </source>
</evidence>
<feature type="coiled-coil region" evidence="7">
    <location>
        <begin position="576"/>
        <end position="617"/>
    </location>
</feature>
<keyword evidence="3" id="KW-0963">Cytoplasm</keyword>
<comment type="subcellular location">
    <subcellularLocation>
        <location evidence="1">Cytoplasm</location>
    </subcellularLocation>
</comment>
<sequence>MMCEVMPTISEDTALSQRGSQSSASDPDSHFEQLMVNMLDERDRLLDTLRETQESLGLAQQHLQDVIYDRDSLQRQLSSALPQEFAALTKELNACREQLLEKEEEISELKAERNNTRLLLEHLECLVSRHERSLRMTVVKRQAQSPSGVSSEVEVLKALKSLFEHHKALDEKVRERLRVSLERVSALEEELTAIVALREQNAHIQRKVASGEGGEDILEGSEAQQKVHGKRLSNGSLEPAHEASQVVELQDLLEKQNYELAQMKERMSSLSSRVSEVEQELETARKDLIKSEEMNNKYQRDIKEAMCQKEDMEERIVTLEKRYLSAQREATSVHDINDKLENELANKEAFLRQMEEKNRQLQERLELAEQKLQQTMRKAETLPEVEAELAQRIAALTKAEERHGSIEERMRHLECQLEEKNQELLRARQREKMNEEHNKRLSDTVDRLLTESNERLQLHLKERMAALEEKLFPRSHLDTSAELRFSLGSLAETQSDHYRSAKVIHRQRRGRIGLRETKAKSLGEPEWRSQQLGVLGGHHFESDTEMSDIDDDDRETLFSSMDLLSPSGHSDAQTLAMMLQEQLDAINKEIRLIQEEKESTELRAEEIENRVASVSLEGLNLARMHHHGASITASATASSLASSSPPSGHSTPKLDPRSPARDMERMGVMTLVCYITTCETSSIIQSTDPTADLCLHVASINCHLFTCKKAEASALSSVASSQDSLHKQPKKKGIKSSIGRLFGKKEKGRLAHLAHRQVMVDPQDMAGQDMGVSKLGTQAEKDRRLKKKHELLEEARRKGLPFAQWDGPTVVAWLELWLGMPAWYVAACRANVKSGAIMSALSDTEIQREIGISNPLHRLKLRLAIQEMVSLTSPSAPPTSRTTLAYGDMNHEWIGNEWLPSLGLPQYRSYFMECLVDARMLDHLTKKDLRVHLKMVDSFHRTSLQYGIMCLKKLNYDRKELERRREQSQHEMRDVLVWSNERVIRWVQSIGLRDYANILLESGVHGALVALDDNFDYSSLALLLQIPTQNTQARQILEREYNNLLALGTDRRLDECDDKDFRGPSWRRQFPPRDIHGISMMPGSAETLPAGFRLTATSGYCFAELQNRCPFTLVVKNKLGVKLWIRTHACWFNP</sequence>
<keyword evidence="11" id="KW-1185">Reference proteome</keyword>
<feature type="domain" description="SAM" evidence="9">
    <location>
        <begin position="805"/>
        <end position="871"/>
    </location>
</feature>
<dbReference type="GO" id="GO:0050808">
    <property type="term" value="P:synapse organization"/>
    <property type="evidence" value="ECO:0007669"/>
    <property type="project" value="TreeGrafter"/>
</dbReference>
<dbReference type="FunFam" id="1.10.150.50:FF:000003">
    <property type="entry name" value="liprin-alpha-2 isoform X1"/>
    <property type="match status" value="1"/>
</dbReference>
<feature type="domain" description="SAM" evidence="9">
    <location>
        <begin position="978"/>
        <end position="1047"/>
    </location>
</feature>
<evidence type="ECO:0000259" key="9">
    <source>
        <dbReference type="PROSITE" id="PS50105"/>
    </source>
</evidence>
<dbReference type="SUPFAM" id="SSF57997">
    <property type="entry name" value="Tropomyosin"/>
    <property type="match status" value="1"/>
</dbReference>
<feature type="region of interest" description="Disordered" evidence="8">
    <location>
        <begin position="632"/>
        <end position="662"/>
    </location>
</feature>
<dbReference type="PROSITE" id="PS50105">
    <property type="entry name" value="SAM_DOMAIN"/>
    <property type="match status" value="3"/>
</dbReference>
<dbReference type="CDD" id="cd09568">
    <property type="entry name" value="SAM_liprin-alpha1_2_3_4_repeat3"/>
    <property type="match status" value="1"/>
</dbReference>
<evidence type="ECO:0000256" key="2">
    <source>
        <dbReference type="ARBA" id="ARBA00007026"/>
    </source>
</evidence>
<dbReference type="InterPro" id="IPR029515">
    <property type="entry name" value="Liprin"/>
</dbReference>
<feature type="region of interest" description="Disordered" evidence="8">
    <location>
        <begin position="1"/>
        <end position="29"/>
    </location>
</feature>
<feature type="compositionally biased region" description="Polar residues" evidence="8">
    <location>
        <begin position="10"/>
        <end position="26"/>
    </location>
</feature>
<dbReference type="InterPro" id="IPR001660">
    <property type="entry name" value="SAM"/>
</dbReference>
<dbReference type="AlphaFoldDB" id="A0A669DN22"/>
<dbReference type="SUPFAM" id="SSF47769">
    <property type="entry name" value="SAM/Pointed domain"/>
    <property type="match status" value="3"/>
</dbReference>
<feature type="compositionally biased region" description="Low complexity" evidence="8">
    <location>
        <begin position="632"/>
        <end position="651"/>
    </location>
</feature>
<dbReference type="FunFam" id="1.10.150.50:FF:000004">
    <property type="entry name" value="PTPRF interacting protein alpha 1"/>
    <property type="match status" value="1"/>
</dbReference>
<dbReference type="Gene3D" id="1.10.150.50">
    <property type="entry name" value="Transcription Factor, Ets-1"/>
    <property type="match status" value="3"/>
</dbReference>
<keyword evidence="5" id="KW-0677">Repeat</keyword>
<dbReference type="InterPro" id="IPR013761">
    <property type="entry name" value="SAM/pointed_sf"/>
</dbReference>
<accession>A0A669DN22</accession>
<dbReference type="CDD" id="cd09562">
    <property type="entry name" value="SAM_liprin-alpha1_2_3_4_repeat1"/>
    <property type="match status" value="1"/>
</dbReference>
<keyword evidence="4" id="KW-0597">Phosphoprotein</keyword>
<evidence type="ECO:0000256" key="1">
    <source>
        <dbReference type="ARBA" id="ARBA00004496"/>
    </source>
</evidence>
<reference evidence="10" key="3">
    <citation type="submission" date="2025-09" db="UniProtKB">
        <authorList>
            <consortium name="Ensembl"/>
        </authorList>
    </citation>
    <scope>IDENTIFICATION</scope>
</reference>
<evidence type="ECO:0000256" key="6">
    <source>
        <dbReference type="ARBA" id="ARBA00023054"/>
    </source>
</evidence>
<dbReference type="InterPro" id="IPR037622">
    <property type="entry name" value="LIP-1_SAM_3"/>
</dbReference>
<dbReference type="PANTHER" id="PTHR12587">
    <property type="entry name" value="LAR INTERACTING PROTEIN LIP -RELATED PROTEIN"/>
    <property type="match status" value="1"/>
</dbReference>
<dbReference type="Pfam" id="PF00536">
    <property type="entry name" value="SAM_1"/>
    <property type="match status" value="2"/>
</dbReference>
<reference evidence="10" key="2">
    <citation type="submission" date="2025-08" db="UniProtKB">
        <authorList>
            <consortium name="Ensembl"/>
        </authorList>
    </citation>
    <scope>IDENTIFICATION</scope>
</reference>
<evidence type="ECO:0000256" key="5">
    <source>
        <dbReference type="ARBA" id="ARBA00022737"/>
    </source>
</evidence>
<gene>
    <name evidence="10" type="primary">PPFIA2</name>
    <name evidence="10" type="synonym">ppfia2</name>
</gene>
<dbReference type="InterPro" id="IPR037620">
    <property type="entry name" value="LIP-1_SAM_1"/>
</dbReference>
<dbReference type="GO" id="GO:0048786">
    <property type="term" value="C:presynaptic active zone"/>
    <property type="evidence" value="ECO:0007669"/>
    <property type="project" value="TreeGrafter"/>
</dbReference>
<evidence type="ECO:0000256" key="3">
    <source>
        <dbReference type="ARBA" id="ARBA00022490"/>
    </source>
</evidence>
<proteinExistence type="inferred from homology"/>